<dbReference type="OrthoDB" id="7013999at2"/>
<comment type="caution">
    <text evidence="2">The sequence shown here is derived from an EMBL/GenBank/DDBJ whole genome shotgun (WGS) entry which is preliminary data.</text>
</comment>
<dbReference type="EMBL" id="QJUL01000001">
    <property type="protein sequence ID" value="TBU97415.1"/>
    <property type="molecule type" value="Genomic_DNA"/>
</dbReference>
<evidence type="ECO:0000259" key="1">
    <source>
        <dbReference type="Pfam" id="PF18629"/>
    </source>
</evidence>
<dbReference type="InterPro" id="IPR041081">
    <property type="entry name" value="DUF5629"/>
</dbReference>
<dbReference type="Gene3D" id="2.30.29.190">
    <property type="match status" value="1"/>
</dbReference>
<reference evidence="2 3" key="1">
    <citation type="submission" date="2018-06" db="EMBL/GenBank/DDBJ databases">
        <title>Three novel Pseudomonas species isolated from symptomatic oak.</title>
        <authorList>
            <person name="Bueno-Gonzalez V."/>
            <person name="Brady C."/>
        </authorList>
    </citation>
    <scope>NUCLEOTIDE SEQUENCE [LARGE SCALE GENOMIC DNA]</scope>
    <source>
        <strain evidence="2 3">P6B</strain>
    </source>
</reference>
<organism evidence="2 3">
    <name type="scientific">Phytopseudomonas dryadis</name>
    <dbReference type="NCBI Taxonomy" id="2487520"/>
    <lineage>
        <taxon>Bacteria</taxon>
        <taxon>Pseudomonadati</taxon>
        <taxon>Pseudomonadota</taxon>
        <taxon>Gammaproteobacteria</taxon>
        <taxon>Pseudomonadales</taxon>
        <taxon>Pseudomonadaceae</taxon>
        <taxon>Phytopseudomonas</taxon>
    </lineage>
</organism>
<name>A0A4Q9R9N6_9GAMM</name>
<dbReference type="Proteomes" id="UP000293172">
    <property type="component" value="Unassembled WGS sequence"/>
</dbReference>
<evidence type="ECO:0000313" key="3">
    <source>
        <dbReference type="Proteomes" id="UP000293172"/>
    </source>
</evidence>
<dbReference type="Pfam" id="PF18629">
    <property type="entry name" value="DUF5629"/>
    <property type="match status" value="1"/>
</dbReference>
<evidence type="ECO:0000313" key="2">
    <source>
        <dbReference type="EMBL" id="TBU97415.1"/>
    </source>
</evidence>
<protein>
    <recommendedName>
        <fullName evidence="1">DUF5629 domain-containing protein</fullName>
    </recommendedName>
</protein>
<feature type="domain" description="DUF5629" evidence="1">
    <location>
        <begin position="8"/>
        <end position="100"/>
    </location>
</feature>
<sequence length="108" mass="11730">MNDEPVPYLLDQLESADMLEIDGLHAFAFQLDDALLDQADAAAAAGQSFASEAPVLSIEAQDGRERKRWQFSYNAVMEAEYRAEDDGWNLSGHGLKCFAATAASSDDA</sequence>
<dbReference type="AlphaFoldDB" id="A0A4Q9R9N6"/>
<accession>A0A4Q9R9N6</accession>
<gene>
    <name evidence="2" type="ORF">DNK44_00050</name>
</gene>
<dbReference type="RefSeq" id="WP_131197042.1">
    <property type="nucleotide sequence ID" value="NZ_QJUL01000001.1"/>
</dbReference>
<proteinExistence type="predicted"/>